<accession>A0A9Q0IMR6</accession>
<evidence type="ECO:0000256" key="6">
    <source>
        <dbReference type="ARBA" id="ARBA00022729"/>
    </source>
</evidence>
<dbReference type="SMART" id="SM00204">
    <property type="entry name" value="TGFB"/>
    <property type="match status" value="1"/>
</dbReference>
<feature type="region of interest" description="Disordered" evidence="11">
    <location>
        <begin position="260"/>
        <end position="299"/>
    </location>
</feature>
<protein>
    <recommendedName>
        <fullName evidence="13">TGF-beta family profile domain-containing protein</fullName>
    </recommendedName>
</protein>
<keyword evidence="7 10" id="KW-0339">Growth factor</keyword>
<dbReference type="CDD" id="cd13759">
    <property type="entry name" value="TGF_beta_NODAL"/>
    <property type="match status" value="1"/>
</dbReference>
<proteinExistence type="inferred from homology"/>
<name>A0A9Q0IMR6_9TELE</name>
<dbReference type="Proteomes" id="UP001148018">
    <property type="component" value="Unassembled WGS sequence"/>
</dbReference>
<feature type="chain" id="PRO_5040289824" description="TGF-beta family profile domain-containing protein" evidence="12">
    <location>
        <begin position="20"/>
        <end position="481"/>
    </location>
</feature>
<keyword evidence="15" id="KW-1185">Reference proteome</keyword>
<dbReference type="InterPro" id="IPR015615">
    <property type="entry name" value="TGF-beta-rel"/>
</dbReference>
<dbReference type="GO" id="GO:0009888">
    <property type="term" value="P:tissue development"/>
    <property type="evidence" value="ECO:0007669"/>
    <property type="project" value="UniProtKB-ARBA"/>
</dbReference>
<evidence type="ECO:0000256" key="8">
    <source>
        <dbReference type="ARBA" id="ARBA00023157"/>
    </source>
</evidence>
<dbReference type="Gene3D" id="2.60.120.970">
    <property type="match status" value="1"/>
</dbReference>
<evidence type="ECO:0000256" key="5">
    <source>
        <dbReference type="ARBA" id="ARBA00022685"/>
    </source>
</evidence>
<evidence type="ECO:0000256" key="4">
    <source>
        <dbReference type="ARBA" id="ARBA00022525"/>
    </source>
</evidence>
<evidence type="ECO:0000259" key="13">
    <source>
        <dbReference type="PROSITE" id="PS51362"/>
    </source>
</evidence>
<dbReference type="PROSITE" id="PS00250">
    <property type="entry name" value="TGF_BETA_1"/>
    <property type="match status" value="1"/>
</dbReference>
<dbReference type="Pfam" id="PF00019">
    <property type="entry name" value="TGF_beta"/>
    <property type="match status" value="1"/>
</dbReference>
<reference evidence="14" key="1">
    <citation type="submission" date="2022-07" db="EMBL/GenBank/DDBJ databases">
        <title>Chromosome-level genome of Muraenolepis orangiensis.</title>
        <authorList>
            <person name="Kim J."/>
        </authorList>
    </citation>
    <scope>NUCLEOTIDE SEQUENCE</scope>
    <source>
        <strain evidence="14">KU_S4_2022</strain>
        <tissue evidence="14">Muscle</tissue>
    </source>
</reference>
<keyword evidence="9" id="KW-0325">Glycoprotein</keyword>
<dbReference type="GO" id="GO:0008083">
    <property type="term" value="F:growth factor activity"/>
    <property type="evidence" value="ECO:0007669"/>
    <property type="project" value="UniProtKB-KW"/>
</dbReference>
<dbReference type="SUPFAM" id="SSF57501">
    <property type="entry name" value="Cystine-knot cytokines"/>
    <property type="match status" value="1"/>
</dbReference>
<evidence type="ECO:0000256" key="11">
    <source>
        <dbReference type="SAM" id="MobiDB-lite"/>
    </source>
</evidence>
<evidence type="ECO:0000313" key="15">
    <source>
        <dbReference type="Proteomes" id="UP001148018"/>
    </source>
</evidence>
<feature type="domain" description="TGF-beta family profile" evidence="13">
    <location>
        <begin position="353"/>
        <end position="481"/>
    </location>
</feature>
<evidence type="ECO:0000256" key="12">
    <source>
        <dbReference type="SAM" id="SignalP"/>
    </source>
</evidence>
<comment type="similarity">
    <text evidence="2 10">Belongs to the TGF-beta family.</text>
</comment>
<dbReference type="GO" id="GO:0007369">
    <property type="term" value="P:gastrulation"/>
    <property type="evidence" value="ECO:0007669"/>
    <property type="project" value="UniProtKB-ARBA"/>
</dbReference>
<evidence type="ECO:0000256" key="7">
    <source>
        <dbReference type="ARBA" id="ARBA00023030"/>
    </source>
</evidence>
<comment type="subcellular location">
    <subcellularLocation>
        <location evidence="1">Secreted</location>
    </subcellularLocation>
</comment>
<evidence type="ECO:0000256" key="2">
    <source>
        <dbReference type="ARBA" id="ARBA00006656"/>
    </source>
</evidence>
<dbReference type="InterPro" id="IPR029034">
    <property type="entry name" value="Cystine-knot_cytokine"/>
</dbReference>
<dbReference type="FunFam" id="2.10.90.10:FF:000026">
    <property type="entry name" value="Nodal homolog 3-A"/>
    <property type="match status" value="1"/>
</dbReference>
<dbReference type="InterPro" id="IPR017948">
    <property type="entry name" value="TGFb_CS"/>
</dbReference>
<dbReference type="OrthoDB" id="5949851at2759"/>
<comment type="caution">
    <text evidence="14">The sequence shown here is derived from an EMBL/GenBank/DDBJ whole genome shotgun (WGS) entry which is preliminary data.</text>
</comment>
<keyword evidence="5" id="KW-0165">Cleavage on pair of basic residues</keyword>
<evidence type="ECO:0000313" key="14">
    <source>
        <dbReference type="EMBL" id="KAJ3603703.1"/>
    </source>
</evidence>
<organism evidence="14 15">
    <name type="scientific">Muraenolepis orangiensis</name>
    <name type="common">Patagonian moray cod</name>
    <dbReference type="NCBI Taxonomy" id="630683"/>
    <lineage>
        <taxon>Eukaryota</taxon>
        <taxon>Metazoa</taxon>
        <taxon>Chordata</taxon>
        <taxon>Craniata</taxon>
        <taxon>Vertebrata</taxon>
        <taxon>Euteleostomi</taxon>
        <taxon>Actinopterygii</taxon>
        <taxon>Neopterygii</taxon>
        <taxon>Teleostei</taxon>
        <taxon>Neoteleostei</taxon>
        <taxon>Acanthomorphata</taxon>
        <taxon>Zeiogadaria</taxon>
        <taxon>Gadariae</taxon>
        <taxon>Gadiformes</taxon>
        <taxon>Muraenolepidoidei</taxon>
        <taxon>Muraenolepididae</taxon>
        <taxon>Muraenolepis</taxon>
    </lineage>
</organism>
<keyword evidence="6 12" id="KW-0732">Signal</keyword>
<evidence type="ECO:0000256" key="9">
    <source>
        <dbReference type="ARBA" id="ARBA00023180"/>
    </source>
</evidence>
<evidence type="ECO:0000256" key="10">
    <source>
        <dbReference type="RuleBase" id="RU000354"/>
    </source>
</evidence>
<keyword evidence="8" id="KW-1015">Disulfide bond</keyword>
<dbReference type="Gene3D" id="2.10.90.10">
    <property type="entry name" value="Cystine-knot cytokines"/>
    <property type="match status" value="1"/>
</dbReference>
<sequence>MELSLVWLVCVVHAASTRALSLTEESVVHAASTRALSLTEESVVQTASTRALSLTEESVVQTASTRALSLTEESVVHAASTRALSLTEESVVQTGPGHVSLSSRFRYPPYMMQLYRSFKTAPSSPGAGAIHRPSMEQSDSVLSLMAKGCSQVGDRWTLTFDMSSVAPGDPVQRAELRVRLPALAASPRVTVDLYHSPEQSCPPGPLGGPCPRDHRLFLGSFGASPDGPRRSSWRVFNITSLLRFWLYQGEAEREAEALLPGAEDGSGAEEAVETEDTAEASGTGETRGGKPGKKLHPAGERVMMVIFSTQRRPAEGQGAPGLIRAVERSKYTGRAQGSGATQARGSDATQARRHKRNRMDPIRLADRQTPAPPAPRDRAPCRKVDMWVDFEQIGWDEWVVHPKRYNAYRCEGDCPAPLDESFRPTNHAYMQSLLRLHQPERVGCPSCVPTRLAPLSMLYYEDDDVVLRHHEDMLVEECGCH</sequence>
<feature type="region of interest" description="Disordered" evidence="11">
    <location>
        <begin position="332"/>
        <end position="379"/>
    </location>
</feature>
<evidence type="ECO:0000256" key="1">
    <source>
        <dbReference type="ARBA" id="ARBA00004613"/>
    </source>
</evidence>
<keyword evidence="3" id="KW-0217">Developmental protein</keyword>
<feature type="compositionally biased region" description="Polar residues" evidence="11">
    <location>
        <begin position="338"/>
        <end position="349"/>
    </location>
</feature>
<evidence type="ECO:0000256" key="3">
    <source>
        <dbReference type="ARBA" id="ARBA00022473"/>
    </source>
</evidence>
<feature type="signal peptide" evidence="12">
    <location>
        <begin position="1"/>
        <end position="19"/>
    </location>
</feature>
<dbReference type="PANTHER" id="PTHR11848:SF159">
    <property type="entry name" value="NODAL HOMOLOG"/>
    <property type="match status" value="1"/>
</dbReference>
<gene>
    <name evidence="14" type="ORF">NHX12_028447</name>
</gene>
<dbReference type="AlphaFoldDB" id="A0A9Q0IMR6"/>
<keyword evidence="4" id="KW-0964">Secreted</keyword>
<dbReference type="InterPro" id="IPR001839">
    <property type="entry name" value="TGF-b_C"/>
</dbReference>
<feature type="compositionally biased region" description="Acidic residues" evidence="11">
    <location>
        <begin position="266"/>
        <end position="278"/>
    </location>
</feature>
<dbReference type="GO" id="GO:0005615">
    <property type="term" value="C:extracellular space"/>
    <property type="evidence" value="ECO:0007669"/>
    <property type="project" value="TreeGrafter"/>
</dbReference>
<dbReference type="PROSITE" id="PS51362">
    <property type="entry name" value="TGF_BETA_2"/>
    <property type="match status" value="1"/>
</dbReference>
<dbReference type="GO" id="GO:0005125">
    <property type="term" value="F:cytokine activity"/>
    <property type="evidence" value="ECO:0007669"/>
    <property type="project" value="TreeGrafter"/>
</dbReference>
<dbReference type="PANTHER" id="PTHR11848">
    <property type="entry name" value="TGF-BETA FAMILY"/>
    <property type="match status" value="1"/>
</dbReference>
<dbReference type="EMBL" id="JANIIK010000044">
    <property type="protein sequence ID" value="KAJ3603703.1"/>
    <property type="molecule type" value="Genomic_DNA"/>
</dbReference>